<organism evidence="2 3">
    <name type="scientific">Tigriopus californicus</name>
    <name type="common">Marine copepod</name>
    <dbReference type="NCBI Taxonomy" id="6832"/>
    <lineage>
        <taxon>Eukaryota</taxon>
        <taxon>Metazoa</taxon>
        <taxon>Ecdysozoa</taxon>
        <taxon>Arthropoda</taxon>
        <taxon>Crustacea</taxon>
        <taxon>Multicrustacea</taxon>
        <taxon>Hexanauplia</taxon>
        <taxon>Copepoda</taxon>
        <taxon>Harpacticoida</taxon>
        <taxon>Harpacticidae</taxon>
        <taxon>Tigriopus</taxon>
    </lineage>
</organism>
<name>A0A553P302_TIGCA</name>
<accession>A0A553P302</accession>
<feature type="region of interest" description="Disordered" evidence="1">
    <location>
        <begin position="102"/>
        <end position="123"/>
    </location>
</feature>
<evidence type="ECO:0000313" key="3">
    <source>
        <dbReference type="Proteomes" id="UP000318571"/>
    </source>
</evidence>
<protein>
    <submittedName>
        <fullName evidence="2">Uncharacterized protein</fullName>
    </submittedName>
</protein>
<dbReference type="EMBL" id="VCGU01000008">
    <property type="protein sequence ID" value="TRY72076.1"/>
    <property type="molecule type" value="Genomic_DNA"/>
</dbReference>
<feature type="compositionally biased region" description="Polar residues" evidence="1">
    <location>
        <begin position="102"/>
        <end position="115"/>
    </location>
</feature>
<gene>
    <name evidence="2" type="ORF">TCAL_17108</name>
</gene>
<reference evidence="2 3" key="1">
    <citation type="journal article" date="2018" name="Nat. Ecol. Evol.">
        <title>Genomic signatures of mitonuclear coevolution across populations of Tigriopus californicus.</title>
        <authorList>
            <person name="Barreto F.S."/>
            <person name="Watson E.T."/>
            <person name="Lima T.G."/>
            <person name="Willett C.S."/>
            <person name="Edmands S."/>
            <person name="Li W."/>
            <person name="Burton R.S."/>
        </authorList>
    </citation>
    <scope>NUCLEOTIDE SEQUENCE [LARGE SCALE GENOMIC DNA]</scope>
    <source>
        <strain evidence="2 3">San Diego</strain>
    </source>
</reference>
<proteinExistence type="predicted"/>
<evidence type="ECO:0000313" key="2">
    <source>
        <dbReference type="EMBL" id="TRY72076.1"/>
    </source>
</evidence>
<dbReference type="STRING" id="6832.A0A553P302"/>
<evidence type="ECO:0000256" key="1">
    <source>
        <dbReference type="SAM" id="MobiDB-lite"/>
    </source>
</evidence>
<comment type="caution">
    <text evidence="2">The sequence shown here is derived from an EMBL/GenBank/DDBJ whole genome shotgun (WGS) entry which is preliminary data.</text>
</comment>
<dbReference type="AlphaFoldDB" id="A0A553P302"/>
<sequence>MQVFLMLFKDPVNGNTNVLNKRAKFDRQFHTTVTDEDRRDYEILALRSMCSIFVTNCALTFIDDPVVVDSAEMNSNGQSTASTPRTGSGGVAQAANLVGQNLNHNDLGGSTTTGGFSDELDDPNAPINQDFMVSLLVDARGGAMHGCRYSGVKVQAKN</sequence>
<dbReference type="Gene3D" id="2.60.220.30">
    <property type="match status" value="1"/>
</dbReference>
<dbReference type="Proteomes" id="UP000318571">
    <property type="component" value="Chromosome 7"/>
</dbReference>
<keyword evidence="3" id="KW-1185">Reference proteome</keyword>